<proteinExistence type="inferred from homology"/>
<feature type="active site" evidence="11">
    <location>
        <position position="141"/>
    </location>
</feature>
<dbReference type="Pfam" id="PF08544">
    <property type="entry name" value="GHMP_kinases_C"/>
    <property type="match status" value="1"/>
</dbReference>
<dbReference type="Gene3D" id="3.30.70.890">
    <property type="entry name" value="GHMP kinase, C-terminal domain"/>
    <property type="match status" value="1"/>
</dbReference>
<keyword evidence="4 11" id="KW-0808">Transferase</keyword>
<dbReference type="GO" id="GO:0019288">
    <property type="term" value="P:isopentenyl diphosphate biosynthetic process, methylerythritol 4-phosphate pathway"/>
    <property type="evidence" value="ECO:0007669"/>
    <property type="project" value="UniProtKB-UniRule"/>
</dbReference>
<dbReference type="PIRSF" id="PIRSF010376">
    <property type="entry name" value="IspE"/>
    <property type="match status" value="1"/>
</dbReference>
<dbReference type="HAMAP" id="MF_00061">
    <property type="entry name" value="IspE"/>
    <property type="match status" value="1"/>
</dbReference>
<dbReference type="InterPro" id="IPR004424">
    <property type="entry name" value="IspE"/>
</dbReference>
<dbReference type="KEGG" id="ete:ETEE_3393"/>
<dbReference type="PANTHER" id="PTHR43527:SF2">
    <property type="entry name" value="4-DIPHOSPHOCYTIDYL-2-C-METHYL-D-ERYTHRITOL KINASE, CHLOROPLASTIC"/>
    <property type="match status" value="1"/>
</dbReference>
<comment type="subunit">
    <text evidence="11">Homodimer.</text>
</comment>
<comment type="function">
    <text evidence="11">Catalyzes the phosphorylation of the position 2 hydroxy group of 4-diphosphocytidyl-2C-methyl-D-erythritol.</text>
</comment>
<evidence type="ECO:0000256" key="2">
    <source>
        <dbReference type="ARBA" id="ARBA00012052"/>
    </source>
</evidence>
<evidence type="ECO:0000313" key="14">
    <source>
        <dbReference type="EMBL" id="AIJ09815.1"/>
    </source>
</evidence>
<organism evidence="14 15">
    <name type="scientific">Edwardsiella anguillarum ET080813</name>
    <dbReference type="NCBI Taxonomy" id="667120"/>
    <lineage>
        <taxon>Bacteria</taxon>
        <taxon>Pseudomonadati</taxon>
        <taxon>Pseudomonadota</taxon>
        <taxon>Gammaproteobacteria</taxon>
        <taxon>Enterobacterales</taxon>
        <taxon>Hafniaceae</taxon>
        <taxon>Edwardsiella</taxon>
    </lineage>
</organism>
<evidence type="ECO:0000256" key="5">
    <source>
        <dbReference type="ARBA" id="ARBA00022741"/>
    </source>
</evidence>
<keyword evidence="6 11" id="KW-0418">Kinase</keyword>
<evidence type="ECO:0000256" key="11">
    <source>
        <dbReference type="HAMAP-Rule" id="MF_00061"/>
    </source>
</evidence>
<feature type="active site" evidence="11">
    <location>
        <position position="13"/>
    </location>
</feature>
<protein>
    <recommendedName>
        <fullName evidence="3 11">4-diphosphocytidyl-2-C-methyl-D-erythritol kinase</fullName>
        <shortName evidence="11">CMK</shortName>
        <ecNumber evidence="2 11">2.7.1.148</ecNumber>
    </recommendedName>
    <alternativeName>
        <fullName evidence="9 11">4-(cytidine-5'-diphospho)-2-C-methyl-D-erythritol kinase</fullName>
    </alternativeName>
</protein>
<sequence>MIDALTHWPAPAKLNLFLYITGRRADGYHLLQTLFQFVDYGDTLTIQARSDGRLRLLTPVAGVADEDNLILRAARALRAALPPDFAGCGADIALQKILPMGGGLGGGSSDAATTLVALNTLWQAGLSDARLAEIGLSLGADVPVFVNGVAAFAQGVGELLQPAHPEEKWYFVAHPGVSISTPAIFADPALKRDSPVRTLAELLATPYSNDCEPIARKRFREVEQALSWLLEYAPSRLTGTGACVFAEFDTEQAARQVLSIAPEWMQGFVARGVNTSPLHRVRSELLASMHVTG</sequence>
<dbReference type="EC" id="2.7.1.148" evidence="2 11"/>
<name>A0A076LMT4_9GAMM</name>
<evidence type="ECO:0000256" key="4">
    <source>
        <dbReference type="ARBA" id="ARBA00022679"/>
    </source>
</evidence>
<dbReference type="GO" id="GO:0005524">
    <property type="term" value="F:ATP binding"/>
    <property type="evidence" value="ECO:0007669"/>
    <property type="project" value="UniProtKB-UniRule"/>
</dbReference>
<dbReference type="InterPro" id="IPR036554">
    <property type="entry name" value="GHMP_kinase_C_sf"/>
</dbReference>
<evidence type="ECO:0000256" key="9">
    <source>
        <dbReference type="ARBA" id="ARBA00032554"/>
    </source>
</evidence>
<dbReference type="Pfam" id="PF00288">
    <property type="entry name" value="GHMP_kinases_N"/>
    <property type="match status" value="1"/>
</dbReference>
<dbReference type="FunFam" id="3.30.230.10:FF:000022">
    <property type="entry name" value="4-diphosphocytidyl-2-C-methyl-D-erythritol kinase"/>
    <property type="match status" value="1"/>
</dbReference>
<comment type="catalytic activity">
    <reaction evidence="11">
        <text>4-CDP-2-C-methyl-D-erythritol + ATP = 4-CDP-2-C-methyl-D-erythritol 2-phosphate + ADP + H(+)</text>
        <dbReference type="Rhea" id="RHEA:18437"/>
        <dbReference type="ChEBI" id="CHEBI:15378"/>
        <dbReference type="ChEBI" id="CHEBI:30616"/>
        <dbReference type="ChEBI" id="CHEBI:57823"/>
        <dbReference type="ChEBI" id="CHEBI:57919"/>
        <dbReference type="ChEBI" id="CHEBI:456216"/>
        <dbReference type="EC" id="2.7.1.148"/>
    </reaction>
</comment>
<evidence type="ECO:0000256" key="7">
    <source>
        <dbReference type="ARBA" id="ARBA00022840"/>
    </source>
</evidence>
<dbReference type="GO" id="GO:0016114">
    <property type="term" value="P:terpenoid biosynthetic process"/>
    <property type="evidence" value="ECO:0007669"/>
    <property type="project" value="UniProtKB-UniRule"/>
</dbReference>
<accession>A0A076LMT4</accession>
<comment type="pathway">
    <text evidence="10 11">Isoprenoid biosynthesis; isopentenyl diphosphate biosynthesis via DXP pathway; isopentenyl diphosphate from 1-deoxy-D-xylulose 5-phosphate: step 3/6.</text>
</comment>
<dbReference type="GeneID" id="33940832"/>
<dbReference type="FunFam" id="3.30.70.890:FF:000004">
    <property type="entry name" value="4-diphosphocytidyl-2-C-methyl-D-erythritol kinase"/>
    <property type="match status" value="1"/>
</dbReference>
<dbReference type="SUPFAM" id="SSF54211">
    <property type="entry name" value="Ribosomal protein S5 domain 2-like"/>
    <property type="match status" value="1"/>
</dbReference>
<reference evidence="14 15" key="1">
    <citation type="journal article" date="2012" name="PLoS ONE">
        <title>Edwardsiella comparative phylogenomics reveal the new intra/inter-species taxonomic relationships, virulence evolution and niche adaptation mechanisms.</title>
        <authorList>
            <person name="Yang M."/>
            <person name="Lv Y."/>
            <person name="Xiao J."/>
            <person name="Wu H."/>
            <person name="Zheng H."/>
            <person name="Liu Q."/>
            <person name="Zhang Y."/>
            <person name="Wang Q."/>
        </authorList>
    </citation>
    <scope>NUCLEOTIDE SEQUENCE [LARGE SCALE GENOMIC DNA]</scope>
    <source>
        <strain evidence="15">080813</strain>
    </source>
</reference>
<keyword evidence="5 11" id="KW-0547">Nucleotide-binding</keyword>
<evidence type="ECO:0000313" key="15">
    <source>
        <dbReference type="Proteomes" id="UP000028681"/>
    </source>
</evidence>
<keyword evidence="7 11" id="KW-0067">ATP-binding</keyword>
<dbReference type="InterPro" id="IPR006204">
    <property type="entry name" value="GHMP_kinase_N_dom"/>
</dbReference>
<dbReference type="InterPro" id="IPR014721">
    <property type="entry name" value="Ribsml_uS5_D2-typ_fold_subgr"/>
</dbReference>
<dbReference type="InterPro" id="IPR020568">
    <property type="entry name" value="Ribosomal_Su5_D2-typ_SF"/>
</dbReference>
<dbReference type="RefSeq" id="WP_034165791.1">
    <property type="nucleotide sequence ID" value="NZ_CP006664.1"/>
</dbReference>
<comment type="similarity">
    <text evidence="1 11">Belongs to the GHMP kinase family. IspE subfamily.</text>
</comment>
<dbReference type="UniPathway" id="UPA00056">
    <property type="reaction ID" value="UER00094"/>
</dbReference>
<gene>
    <name evidence="11 14" type="primary">ispE</name>
    <name evidence="14" type="ORF">ETEE_3393</name>
</gene>
<evidence type="ECO:0000259" key="12">
    <source>
        <dbReference type="Pfam" id="PF00288"/>
    </source>
</evidence>
<evidence type="ECO:0000259" key="13">
    <source>
        <dbReference type="Pfam" id="PF08544"/>
    </source>
</evidence>
<evidence type="ECO:0000256" key="8">
    <source>
        <dbReference type="ARBA" id="ARBA00023229"/>
    </source>
</evidence>
<evidence type="ECO:0000256" key="6">
    <source>
        <dbReference type="ARBA" id="ARBA00022777"/>
    </source>
</evidence>
<dbReference type="Proteomes" id="UP000028681">
    <property type="component" value="Chromosome"/>
</dbReference>
<feature type="domain" description="GHMP kinase N-terminal" evidence="12">
    <location>
        <begin position="68"/>
        <end position="148"/>
    </location>
</feature>
<dbReference type="Gene3D" id="3.30.230.10">
    <property type="match status" value="1"/>
</dbReference>
<evidence type="ECO:0000256" key="10">
    <source>
        <dbReference type="ARBA" id="ARBA00060636"/>
    </source>
</evidence>
<evidence type="ECO:0000256" key="1">
    <source>
        <dbReference type="ARBA" id="ARBA00009684"/>
    </source>
</evidence>
<feature type="domain" description="GHMP kinase C-terminal" evidence="13">
    <location>
        <begin position="197"/>
        <end position="264"/>
    </location>
</feature>
<dbReference type="AlphaFoldDB" id="A0A076LMT4"/>
<feature type="binding site" evidence="11">
    <location>
        <begin position="99"/>
        <end position="109"/>
    </location>
    <ligand>
        <name>ATP</name>
        <dbReference type="ChEBI" id="CHEBI:30616"/>
    </ligand>
</feature>
<keyword evidence="8 11" id="KW-0414">Isoprene biosynthesis</keyword>
<dbReference type="PANTHER" id="PTHR43527">
    <property type="entry name" value="4-DIPHOSPHOCYTIDYL-2-C-METHYL-D-ERYTHRITOL KINASE, CHLOROPLASTIC"/>
    <property type="match status" value="1"/>
</dbReference>
<dbReference type="NCBIfam" id="TIGR00154">
    <property type="entry name" value="ispE"/>
    <property type="match status" value="1"/>
</dbReference>
<dbReference type="GO" id="GO:0050515">
    <property type="term" value="F:4-(cytidine 5'-diphospho)-2-C-methyl-D-erythritol kinase activity"/>
    <property type="evidence" value="ECO:0007669"/>
    <property type="project" value="UniProtKB-UniRule"/>
</dbReference>
<dbReference type="HOGENOM" id="CLU_053057_3_0_6"/>
<dbReference type="EMBL" id="CP006664">
    <property type="protein sequence ID" value="AIJ09815.1"/>
    <property type="molecule type" value="Genomic_DNA"/>
</dbReference>
<dbReference type="SUPFAM" id="SSF55060">
    <property type="entry name" value="GHMP Kinase, C-terminal domain"/>
    <property type="match status" value="1"/>
</dbReference>
<evidence type="ECO:0000256" key="3">
    <source>
        <dbReference type="ARBA" id="ARBA00017473"/>
    </source>
</evidence>
<dbReference type="InterPro" id="IPR013750">
    <property type="entry name" value="GHMP_kinase_C_dom"/>
</dbReference>